<evidence type="ECO:0000313" key="2">
    <source>
        <dbReference type="EMBL" id="KAK6174329.1"/>
    </source>
</evidence>
<accession>A0AAN8PEF2</accession>
<evidence type="ECO:0000313" key="3">
    <source>
        <dbReference type="Proteomes" id="UP001347796"/>
    </source>
</evidence>
<feature type="compositionally biased region" description="Polar residues" evidence="1">
    <location>
        <begin position="50"/>
        <end position="87"/>
    </location>
</feature>
<dbReference type="AlphaFoldDB" id="A0AAN8PEF2"/>
<feature type="compositionally biased region" description="Polar residues" evidence="1">
    <location>
        <begin position="17"/>
        <end position="42"/>
    </location>
</feature>
<sequence>MVLAFLYRKGKLKCLNQPGNSTAENPRTITQLEPSSNYSNLSDETRNNKDNTYQELQTRNSNSPYTNLPYSSSSEIEAGTNDSSLSDGNRLDTDNHGNRLNTDNHGYQESQTGTPTSPYSNLPFTSEHNTYVNLSL</sequence>
<protein>
    <submittedName>
        <fullName evidence="2">Uncharacterized protein</fullName>
    </submittedName>
</protein>
<reference evidence="2 3" key="1">
    <citation type="submission" date="2024-01" db="EMBL/GenBank/DDBJ databases">
        <title>The genome of the rayed Mediterranean limpet Patella caerulea (Linnaeus, 1758).</title>
        <authorList>
            <person name="Anh-Thu Weber A."/>
            <person name="Halstead-Nussloch G."/>
        </authorList>
    </citation>
    <scope>NUCLEOTIDE SEQUENCE [LARGE SCALE GENOMIC DNA]</scope>
    <source>
        <strain evidence="2">AATW-2023a</strain>
        <tissue evidence="2">Whole specimen</tissue>
    </source>
</reference>
<proteinExistence type="predicted"/>
<dbReference type="EMBL" id="JAZGQO010000011">
    <property type="protein sequence ID" value="KAK6174329.1"/>
    <property type="molecule type" value="Genomic_DNA"/>
</dbReference>
<organism evidence="2 3">
    <name type="scientific">Patella caerulea</name>
    <name type="common">Rayed Mediterranean limpet</name>
    <dbReference type="NCBI Taxonomy" id="87958"/>
    <lineage>
        <taxon>Eukaryota</taxon>
        <taxon>Metazoa</taxon>
        <taxon>Spiralia</taxon>
        <taxon>Lophotrochozoa</taxon>
        <taxon>Mollusca</taxon>
        <taxon>Gastropoda</taxon>
        <taxon>Patellogastropoda</taxon>
        <taxon>Patelloidea</taxon>
        <taxon>Patellidae</taxon>
        <taxon>Patella</taxon>
    </lineage>
</organism>
<dbReference type="Proteomes" id="UP001347796">
    <property type="component" value="Unassembled WGS sequence"/>
</dbReference>
<keyword evidence="3" id="KW-1185">Reference proteome</keyword>
<feature type="region of interest" description="Disordered" evidence="1">
    <location>
        <begin position="15"/>
        <end position="136"/>
    </location>
</feature>
<feature type="compositionally biased region" description="Polar residues" evidence="1">
    <location>
        <begin position="98"/>
        <end position="136"/>
    </location>
</feature>
<evidence type="ECO:0000256" key="1">
    <source>
        <dbReference type="SAM" id="MobiDB-lite"/>
    </source>
</evidence>
<name>A0AAN8PEF2_PATCE</name>
<comment type="caution">
    <text evidence="2">The sequence shown here is derived from an EMBL/GenBank/DDBJ whole genome shotgun (WGS) entry which is preliminary data.</text>
</comment>
<gene>
    <name evidence="2" type="ORF">SNE40_017631</name>
</gene>